<name>A0AC35TIU4_9BILA</name>
<proteinExistence type="predicted"/>
<protein>
    <submittedName>
        <fullName evidence="2">Glutathione S-transferase</fullName>
    </submittedName>
</protein>
<sequence>MSTANHKLIYSDGYGRGEPLRLIFVYAGAKFEDFRTTPEIWEKIKEEQPFKQVPVLEVNGVKLAQSAAITSYLGNTFGLNGKTPFENAQVLQFILGVDDVLLSFKEVYVIKDEAEKAIKVKEFVDTHVAAFFKNYDHFYAKNGGLHLVGKSVTVADIVLFHWFWTFSNKFGANLAPYKEIKKAYDAIANNPKIKAYLESRPVRDL</sequence>
<evidence type="ECO:0000313" key="1">
    <source>
        <dbReference type="Proteomes" id="UP000095286"/>
    </source>
</evidence>
<evidence type="ECO:0000313" key="2">
    <source>
        <dbReference type="WBParaSite" id="RSKR_0000091400.1"/>
    </source>
</evidence>
<organism evidence="1 2">
    <name type="scientific">Rhabditophanes sp. KR3021</name>
    <dbReference type="NCBI Taxonomy" id="114890"/>
    <lineage>
        <taxon>Eukaryota</taxon>
        <taxon>Metazoa</taxon>
        <taxon>Ecdysozoa</taxon>
        <taxon>Nematoda</taxon>
        <taxon>Chromadorea</taxon>
        <taxon>Rhabditida</taxon>
        <taxon>Tylenchina</taxon>
        <taxon>Panagrolaimomorpha</taxon>
        <taxon>Strongyloidoidea</taxon>
        <taxon>Alloionematidae</taxon>
        <taxon>Rhabditophanes</taxon>
    </lineage>
</organism>
<dbReference type="Proteomes" id="UP000095286">
    <property type="component" value="Unplaced"/>
</dbReference>
<accession>A0AC35TIU4</accession>
<reference evidence="2" key="1">
    <citation type="submission" date="2016-11" db="UniProtKB">
        <authorList>
            <consortium name="WormBaseParasite"/>
        </authorList>
    </citation>
    <scope>IDENTIFICATION</scope>
    <source>
        <strain evidence="2">KR3021</strain>
    </source>
</reference>
<dbReference type="WBParaSite" id="RSKR_0000091400.1">
    <property type="protein sequence ID" value="RSKR_0000091400.1"/>
    <property type="gene ID" value="RSKR_0000091400"/>
</dbReference>